<proteinExistence type="predicted"/>
<sequence>MLRYIVKAVCLGLLLMGCREVEQVNRDMGFDFQPLEEGLFWEYEVTERIIFGENDEELNTYFLRDKVDYTYFNDEGIEVFVLEREKGDAPNEYDVVGNYALFVRNNALVIMEENERVVKFPFPPSLGKQWDARIYSSNATETFEIDLFGSYVLNNINYTQAARVLQEEDDDQITSRDNRFEVFAKGVGMIESYYEVISYCSRNDCLGQQIEESGSMVHMKIINYGKN</sequence>
<reference evidence="1" key="1">
    <citation type="submission" date="2022-03" db="EMBL/GenBank/DDBJ databases">
        <title>De novo assembled genomes of Belliella spp. (Cyclobacteriaceae) strains.</title>
        <authorList>
            <person name="Szabo A."/>
            <person name="Korponai K."/>
            <person name="Felfoldi T."/>
        </authorList>
    </citation>
    <scope>NUCLEOTIDE SEQUENCE</scope>
    <source>
        <strain evidence="1">DSM 111904</strain>
    </source>
</reference>
<protein>
    <recommendedName>
        <fullName evidence="3">Lipoprotein</fullName>
    </recommendedName>
</protein>
<keyword evidence="2" id="KW-1185">Reference proteome</keyword>
<name>A0ABS9UW21_9BACT</name>
<gene>
    <name evidence="1" type="ORF">MM239_03080</name>
</gene>
<comment type="caution">
    <text evidence="1">The sequence shown here is derived from an EMBL/GenBank/DDBJ whole genome shotgun (WGS) entry which is preliminary data.</text>
</comment>
<dbReference type="EMBL" id="JAKZGP010000004">
    <property type="protein sequence ID" value="MCH7408367.1"/>
    <property type="molecule type" value="Genomic_DNA"/>
</dbReference>
<organism evidence="1 2">
    <name type="scientific">Belliella filtrata</name>
    <dbReference type="NCBI Taxonomy" id="2923435"/>
    <lineage>
        <taxon>Bacteria</taxon>
        <taxon>Pseudomonadati</taxon>
        <taxon>Bacteroidota</taxon>
        <taxon>Cytophagia</taxon>
        <taxon>Cytophagales</taxon>
        <taxon>Cyclobacteriaceae</taxon>
        <taxon>Belliella</taxon>
    </lineage>
</organism>
<dbReference type="RefSeq" id="WP_241346506.1">
    <property type="nucleotide sequence ID" value="NZ_JAKZGP010000004.1"/>
</dbReference>
<dbReference type="PROSITE" id="PS51257">
    <property type="entry name" value="PROKAR_LIPOPROTEIN"/>
    <property type="match status" value="1"/>
</dbReference>
<evidence type="ECO:0000313" key="2">
    <source>
        <dbReference type="Proteomes" id="UP001165489"/>
    </source>
</evidence>
<evidence type="ECO:0000313" key="1">
    <source>
        <dbReference type="EMBL" id="MCH7408367.1"/>
    </source>
</evidence>
<dbReference type="Proteomes" id="UP001165489">
    <property type="component" value="Unassembled WGS sequence"/>
</dbReference>
<accession>A0ABS9UW21</accession>
<evidence type="ECO:0008006" key="3">
    <source>
        <dbReference type="Google" id="ProtNLM"/>
    </source>
</evidence>